<organism evidence="9 10">
    <name type="scientific">Kipferlia bialata</name>
    <dbReference type="NCBI Taxonomy" id="797122"/>
    <lineage>
        <taxon>Eukaryota</taxon>
        <taxon>Metamonada</taxon>
        <taxon>Carpediemonas-like organisms</taxon>
        <taxon>Kipferlia</taxon>
    </lineage>
</organism>
<dbReference type="AlphaFoldDB" id="A0A9K3DCP4"/>
<keyword evidence="10" id="KW-1185">Reference proteome</keyword>
<feature type="non-terminal residue" evidence="9">
    <location>
        <position position="1"/>
    </location>
</feature>
<sequence>WHRISDRIGRKPSFVLISINYAICFCGFALSQGYNGIFIFRGLSGIGAIYGPLGNTIVADVTPMRQRGKALAYLNGSAMAGGIVAPLLNMFLLKQGMEWKGLMFLAAAFSLGSSAISFFFLKESAPVRIARNETAELNIDMTSAPKESGLAKTIAVMGRNKNLMVVMVGYTVTLGVHCLFKDLAGNIVRTRCEPNTDSDGVSLYSYTVLAGTVGGAIASLVCGPMIKRIGEKGVIYIGQACAVVALAMCAFDSDKIYPYWYYTLATFINRAGDGFAHPAFIHLCSEWASPQDRGMMLGLFQIGNSLGRS</sequence>
<dbReference type="Proteomes" id="UP000265618">
    <property type="component" value="Unassembled WGS sequence"/>
</dbReference>
<dbReference type="Gene3D" id="1.20.1250.20">
    <property type="entry name" value="MFS general substrate transporter like domains"/>
    <property type="match status" value="2"/>
</dbReference>
<dbReference type="OrthoDB" id="440553at2759"/>
<dbReference type="EMBL" id="BDIP01007791">
    <property type="protein sequence ID" value="GIQ91478.1"/>
    <property type="molecule type" value="Genomic_DNA"/>
</dbReference>
<keyword evidence="3" id="KW-1003">Cell membrane</keyword>
<reference evidence="9 10" key="1">
    <citation type="journal article" date="2018" name="PLoS ONE">
        <title>The draft genome of Kipferlia bialata reveals reductive genome evolution in fornicate parasites.</title>
        <authorList>
            <person name="Tanifuji G."/>
            <person name="Takabayashi S."/>
            <person name="Kume K."/>
            <person name="Takagi M."/>
            <person name="Nakayama T."/>
            <person name="Kamikawa R."/>
            <person name="Inagaki Y."/>
            <person name="Hashimoto T."/>
        </authorList>
    </citation>
    <scope>NUCLEOTIDE SEQUENCE [LARGE SCALE GENOMIC DNA]</scope>
    <source>
        <strain evidence="9">NY0173</strain>
    </source>
</reference>
<name>A0A9K3DCP4_9EUKA</name>
<dbReference type="InterPro" id="IPR020846">
    <property type="entry name" value="MFS_dom"/>
</dbReference>
<dbReference type="SUPFAM" id="SSF103473">
    <property type="entry name" value="MFS general substrate transporter"/>
    <property type="match status" value="1"/>
</dbReference>
<evidence type="ECO:0000313" key="10">
    <source>
        <dbReference type="Proteomes" id="UP000265618"/>
    </source>
</evidence>
<gene>
    <name evidence="9" type="ORF">KIPB_014752</name>
</gene>
<evidence type="ECO:0000256" key="1">
    <source>
        <dbReference type="ARBA" id="ARBA00004651"/>
    </source>
</evidence>
<keyword evidence="2" id="KW-0813">Transport</keyword>
<evidence type="ECO:0000256" key="2">
    <source>
        <dbReference type="ARBA" id="ARBA00022448"/>
    </source>
</evidence>
<feature type="transmembrane region" description="Helical" evidence="7">
    <location>
        <begin position="162"/>
        <end position="183"/>
    </location>
</feature>
<protein>
    <submittedName>
        <fullName evidence="9">Major facilitator superfamily protein</fullName>
    </submittedName>
</protein>
<dbReference type="PROSITE" id="PS50850">
    <property type="entry name" value="MFS"/>
    <property type="match status" value="1"/>
</dbReference>
<feature type="transmembrane region" description="Helical" evidence="7">
    <location>
        <begin position="99"/>
        <end position="121"/>
    </location>
</feature>
<dbReference type="GO" id="GO:0005886">
    <property type="term" value="C:plasma membrane"/>
    <property type="evidence" value="ECO:0007669"/>
    <property type="project" value="UniProtKB-SubCell"/>
</dbReference>
<evidence type="ECO:0000256" key="5">
    <source>
        <dbReference type="ARBA" id="ARBA00022989"/>
    </source>
</evidence>
<evidence type="ECO:0000256" key="3">
    <source>
        <dbReference type="ARBA" id="ARBA00022475"/>
    </source>
</evidence>
<feature type="transmembrane region" description="Helical" evidence="7">
    <location>
        <begin position="37"/>
        <end position="58"/>
    </location>
</feature>
<evidence type="ECO:0000256" key="4">
    <source>
        <dbReference type="ARBA" id="ARBA00022692"/>
    </source>
</evidence>
<dbReference type="PANTHER" id="PTHR43414">
    <property type="entry name" value="MULTIDRUG RESISTANCE PROTEIN MDTG"/>
    <property type="match status" value="1"/>
</dbReference>
<dbReference type="PANTHER" id="PTHR43414:SF6">
    <property type="entry name" value="MULTIDRUG RESISTANCE PROTEIN MDTG"/>
    <property type="match status" value="1"/>
</dbReference>
<dbReference type="Pfam" id="PF07690">
    <property type="entry name" value="MFS_1"/>
    <property type="match status" value="2"/>
</dbReference>
<feature type="transmembrane region" description="Helical" evidence="7">
    <location>
        <begin position="70"/>
        <end position="93"/>
    </location>
</feature>
<feature type="non-terminal residue" evidence="9">
    <location>
        <position position="309"/>
    </location>
</feature>
<evidence type="ECO:0000259" key="8">
    <source>
        <dbReference type="PROSITE" id="PS50850"/>
    </source>
</evidence>
<comment type="caution">
    <text evidence="9">The sequence shown here is derived from an EMBL/GenBank/DDBJ whole genome shotgun (WGS) entry which is preliminary data.</text>
</comment>
<dbReference type="InterPro" id="IPR036259">
    <property type="entry name" value="MFS_trans_sf"/>
</dbReference>
<feature type="transmembrane region" description="Helical" evidence="7">
    <location>
        <begin position="234"/>
        <end position="253"/>
    </location>
</feature>
<feature type="transmembrane region" description="Helical" evidence="7">
    <location>
        <begin position="12"/>
        <end position="31"/>
    </location>
</feature>
<feature type="transmembrane region" description="Helical" evidence="7">
    <location>
        <begin position="203"/>
        <end position="222"/>
    </location>
</feature>
<dbReference type="InterPro" id="IPR011701">
    <property type="entry name" value="MFS"/>
</dbReference>
<keyword evidence="4 7" id="KW-0812">Transmembrane</keyword>
<accession>A0A9K3DCP4</accession>
<evidence type="ECO:0000256" key="6">
    <source>
        <dbReference type="ARBA" id="ARBA00023136"/>
    </source>
</evidence>
<evidence type="ECO:0000313" key="9">
    <source>
        <dbReference type="EMBL" id="GIQ91478.1"/>
    </source>
</evidence>
<evidence type="ECO:0000256" key="7">
    <source>
        <dbReference type="SAM" id="Phobius"/>
    </source>
</evidence>
<keyword evidence="6 7" id="KW-0472">Membrane</keyword>
<proteinExistence type="predicted"/>
<keyword evidence="5 7" id="KW-1133">Transmembrane helix</keyword>
<feature type="domain" description="Major facilitator superfamily (MFS) profile" evidence="8">
    <location>
        <begin position="1"/>
        <end position="309"/>
    </location>
</feature>
<comment type="subcellular location">
    <subcellularLocation>
        <location evidence="1">Cell membrane</location>
        <topology evidence="1">Multi-pass membrane protein</topology>
    </subcellularLocation>
</comment>
<dbReference type="GO" id="GO:0022857">
    <property type="term" value="F:transmembrane transporter activity"/>
    <property type="evidence" value="ECO:0007669"/>
    <property type="project" value="InterPro"/>
</dbReference>